<feature type="transmembrane region" description="Helical" evidence="6">
    <location>
        <begin position="216"/>
        <end position="237"/>
    </location>
</feature>
<keyword evidence="3 6" id="KW-0812">Transmembrane</keyword>
<feature type="transmembrane region" description="Helical" evidence="6">
    <location>
        <begin position="77"/>
        <end position="94"/>
    </location>
</feature>
<dbReference type="GO" id="GO:0016020">
    <property type="term" value="C:membrane"/>
    <property type="evidence" value="ECO:0007669"/>
    <property type="project" value="UniProtKB-SubCell"/>
</dbReference>
<evidence type="ECO:0000256" key="3">
    <source>
        <dbReference type="ARBA" id="ARBA00022692"/>
    </source>
</evidence>
<feature type="transmembrane region" description="Helical" evidence="6">
    <location>
        <begin position="249"/>
        <end position="268"/>
    </location>
</feature>
<evidence type="ECO:0000313" key="9">
    <source>
        <dbReference type="Proteomes" id="UP000219563"/>
    </source>
</evidence>
<dbReference type="SUPFAM" id="SSF103481">
    <property type="entry name" value="Multidrug resistance efflux transporter EmrE"/>
    <property type="match status" value="2"/>
</dbReference>
<evidence type="ECO:0000256" key="5">
    <source>
        <dbReference type="ARBA" id="ARBA00023136"/>
    </source>
</evidence>
<evidence type="ECO:0000256" key="6">
    <source>
        <dbReference type="SAM" id="Phobius"/>
    </source>
</evidence>
<feature type="transmembrane region" description="Helical" evidence="6">
    <location>
        <begin position="158"/>
        <end position="176"/>
    </location>
</feature>
<dbReference type="RefSeq" id="WP_097076787.1">
    <property type="nucleotide sequence ID" value="NZ_OBMR01000009.1"/>
</dbReference>
<evidence type="ECO:0000256" key="1">
    <source>
        <dbReference type="ARBA" id="ARBA00004141"/>
    </source>
</evidence>
<feature type="transmembrane region" description="Helical" evidence="6">
    <location>
        <begin position="274"/>
        <end position="292"/>
    </location>
</feature>
<comment type="similarity">
    <text evidence="2">Belongs to the EamA transporter family.</text>
</comment>
<dbReference type="PANTHER" id="PTHR32322:SF2">
    <property type="entry name" value="EAMA DOMAIN-CONTAINING PROTEIN"/>
    <property type="match status" value="1"/>
</dbReference>
<proteinExistence type="inferred from homology"/>
<reference evidence="8 9" key="1">
    <citation type="submission" date="2017-08" db="EMBL/GenBank/DDBJ databases">
        <authorList>
            <person name="de Groot N.N."/>
        </authorList>
    </citation>
    <scope>NUCLEOTIDE SEQUENCE [LARGE SCALE GENOMIC DNA]</scope>
    <source>
        <strain evidence="8 9">DSM 9787</strain>
    </source>
</reference>
<organism evidence="8 9">
    <name type="scientific">Pseudobutyrivibrio ruminis DSM 9787</name>
    <dbReference type="NCBI Taxonomy" id="1123011"/>
    <lineage>
        <taxon>Bacteria</taxon>
        <taxon>Bacillati</taxon>
        <taxon>Bacillota</taxon>
        <taxon>Clostridia</taxon>
        <taxon>Lachnospirales</taxon>
        <taxon>Lachnospiraceae</taxon>
        <taxon>Pseudobutyrivibrio</taxon>
    </lineage>
</organism>
<feature type="transmembrane region" description="Helical" evidence="6">
    <location>
        <begin position="100"/>
        <end position="120"/>
    </location>
</feature>
<evidence type="ECO:0000313" key="8">
    <source>
        <dbReference type="EMBL" id="SOC10184.1"/>
    </source>
</evidence>
<feature type="transmembrane region" description="Helical" evidence="6">
    <location>
        <begin position="188"/>
        <end position="210"/>
    </location>
</feature>
<evidence type="ECO:0000256" key="2">
    <source>
        <dbReference type="ARBA" id="ARBA00007362"/>
    </source>
</evidence>
<sequence length="296" mass="32181">MKRDYKGILLTIMGASCWGLSGSVGQYLFDVQQMDSQWLVPIRLGMAGIILLIYCLIKYKKETFKPWATPGQSINMLIYGLLGVSCCQFLYFLTIELSNAAIGTILQDLAPIFILMVTCLKGKRLPRVGEICAILLAILGVFFLTTHGNIENLSVPKGALIAGVGSAVCVMIYNVLAPRITSDTPVVIAQAWSFLLGGAFGCLVFRIWQIPYTPNIYGLLGIAFVVLVGNIGAFTLYISGVKRIGPNKASLYSFAEPITAAIIGTTILGNKFTVYDALGFTLIFLMLCSITFSKKE</sequence>
<dbReference type="InterPro" id="IPR037185">
    <property type="entry name" value="EmrE-like"/>
</dbReference>
<name>A0A285SPM7_9FIRM</name>
<comment type="subcellular location">
    <subcellularLocation>
        <location evidence="1">Membrane</location>
        <topology evidence="1">Multi-pass membrane protein</topology>
    </subcellularLocation>
</comment>
<dbReference type="InterPro" id="IPR000620">
    <property type="entry name" value="EamA_dom"/>
</dbReference>
<evidence type="ECO:0000256" key="4">
    <source>
        <dbReference type="ARBA" id="ARBA00022989"/>
    </source>
</evidence>
<dbReference type="EMBL" id="OBMR01000009">
    <property type="protein sequence ID" value="SOC10184.1"/>
    <property type="molecule type" value="Genomic_DNA"/>
</dbReference>
<dbReference type="PROSITE" id="PS51257">
    <property type="entry name" value="PROKAR_LIPOPROTEIN"/>
    <property type="match status" value="1"/>
</dbReference>
<feature type="transmembrane region" description="Helical" evidence="6">
    <location>
        <begin position="38"/>
        <end position="57"/>
    </location>
</feature>
<dbReference type="PANTHER" id="PTHR32322">
    <property type="entry name" value="INNER MEMBRANE TRANSPORTER"/>
    <property type="match status" value="1"/>
</dbReference>
<feature type="domain" description="EamA" evidence="7">
    <location>
        <begin position="6"/>
        <end position="145"/>
    </location>
</feature>
<dbReference type="Proteomes" id="UP000219563">
    <property type="component" value="Unassembled WGS sequence"/>
</dbReference>
<gene>
    <name evidence="8" type="ORF">SAMN02910411_2614</name>
</gene>
<keyword evidence="5 6" id="KW-0472">Membrane</keyword>
<protein>
    <submittedName>
        <fullName evidence="8">Permease of the drug/metabolite transporter (DMT) superfamily</fullName>
    </submittedName>
</protein>
<evidence type="ECO:0000259" key="7">
    <source>
        <dbReference type="Pfam" id="PF00892"/>
    </source>
</evidence>
<dbReference type="AlphaFoldDB" id="A0A285SPM7"/>
<feature type="transmembrane region" description="Helical" evidence="6">
    <location>
        <begin position="127"/>
        <end position="146"/>
    </location>
</feature>
<dbReference type="Pfam" id="PF00892">
    <property type="entry name" value="EamA"/>
    <property type="match status" value="2"/>
</dbReference>
<accession>A0A285SPM7</accession>
<feature type="domain" description="EamA" evidence="7">
    <location>
        <begin position="159"/>
        <end position="288"/>
    </location>
</feature>
<dbReference type="InterPro" id="IPR050638">
    <property type="entry name" value="AA-Vitamin_Transporters"/>
</dbReference>
<keyword evidence="4 6" id="KW-1133">Transmembrane helix</keyword>